<reference evidence="3 4" key="1">
    <citation type="submission" date="2023-09" db="EMBL/GenBank/DDBJ databases">
        <title>Nesidiocoris tenuis whole genome shotgun sequence.</title>
        <authorList>
            <person name="Shibata T."/>
            <person name="Shimoda M."/>
            <person name="Kobayashi T."/>
            <person name="Uehara T."/>
        </authorList>
    </citation>
    <scope>NUCLEOTIDE SEQUENCE [LARGE SCALE GENOMIC DNA]</scope>
    <source>
        <strain evidence="3 4">Japan</strain>
    </source>
</reference>
<evidence type="ECO:0000256" key="1">
    <source>
        <dbReference type="SAM" id="SignalP"/>
    </source>
</evidence>
<keyword evidence="1" id="KW-0732">Signal</keyword>
<feature type="signal peptide" evidence="1">
    <location>
        <begin position="1"/>
        <end position="21"/>
    </location>
</feature>
<evidence type="ECO:0000313" key="4">
    <source>
        <dbReference type="Proteomes" id="UP001307889"/>
    </source>
</evidence>
<dbReference type="EMBL" id="AP028909">
    <property type="protein sequence ID" value="BES87307.1"/>
    <property type="molecule type" value="Genomic_DNA"/>
</dbReference>
<sequence>MRVTHLLFVISGLSAAMDADASKVAALFTRESLRIQRVHALSVLAVVDQRVYVFDAAGFFSDGTPKTVAGFPVRFKDGKYAYLSDPAQKVFAEKNTYLQFSTNTEFLGDDDIGVFLKKTVKAKMMDDMRRSRELAAKVARGEPLSEEEKTFTPCGGI</sequence>
<accession>A0ABN7AAP4</accession>
<proteinExistence type="predicted"/>
<keyword evidence="4" id="KW-1185">Reference proteome</keyword>
<name>A0ABN7AAP4_9HEMI</name>
<dbReference type="Proteomes" id="UP001307889">
    <property type="component" value="Chromosome 1"/>
</dbReference>
<evidence type="ECO:0000313" key="3">
    <source>
        <dbReference type="EMBL" id="BES87307.1"/>
    </source>
</evidence>
<feature type="domain" description="Nonstructural protein WIV" evidence="2">
    <location>
        <begin position="28"/>
        <end position="88"/>
    </location>
</feature>
<protein>
    <recommendedName>
        <fullName evidence="2">Nonstructural protein WIV domain-containing protein</fullName>
    </recommendedName>
</protein>
<evidence type="ECO:0000259" key="2">
    <source>
        <dbReference type="Pfam" id="PF22532"/>
    </source>
</evidence>
<organism evidence="3 4">
    <name type="scientific">Nesidiocoris tenuis</name>
    <dbReference type="NCBI Taxonomy" id="355587"/>
    <lineage>
        <taxon>Eukaryota</taxon>
        <taxon>Metazoa</taxon>
        <taxon>Ecdysozoa</taxon>
        <taxon>Arthropoda</taxon>
        <taxon>Hexapoda</taxon>
        <taxon>Insecta</taxon>
        <taxon>Pterygota</taxon>
        <taxon>Neoptera</taxon>
        <taxon>Paraneoptera</taxon>
        <taxon>Hemiptera</taxon>
        <taxon>Heteroptera</taxon>
        <taxon>Panheteroptera</taxon>
        <taxon>Cimicomorpha</taxon>
        <taxon>Miridae</taxon>
        <taxon>Dicyphina</taxon>
        <taxon>Nesidiocoris</taxon>
    </lineage>
</organism>
<feature type="chain" id="PRO_5045744543" description="Nonstructural protein WIV domain-containing protein" evidence="1">
    <location>
        <begin position="22"/>
        <end position="157"/>
    </location>
</feature>
<gene>
    <name evidence="3" type="ORF">NTJ_00112</name>
</gene>
<dbReference type="Pfam" id="PF22532">
    <property type="entry name" value="WIV_dom"/>
    <property type="match status" value="1"/>
</dbReference>
<dbReference type="InterPro" id="IPR054449">
    <property type="entry name" value="WIV_dom"/>
</dbReference>